<sequence length="271" mass="29871">MNNDSSLKFLLVEDNPVNQKVTLYQLKSLGYLADVSASGQEALARMAESDYDIILTNCEMSGMDGYALTEAIRRLEIDAVGDRSLPVIVLAMNADNTPQEQSRCLAVGMNDVLSKPVRKDELALKLEQWSQKIFTARSQGLTSEVPLEHPAPAASPDQDGSNPPLDWEHLHQMSDDSYEFEIELLTVFVEDAQVHLKAVTTAIAESNYWEVEQAAHHIKGASANVGAKTMQAAAAEIEQQARRQKLEGTAQLLTEIEQALTSIEKFVQKNS</sequence>
<accession>A0ABV0J6J8</accession>
<dbReference type="Proteomes" id="UP001464891">
    <property type="component" value="Unassembled WGS sequence"/>
</dbReference>
<keyword evidence="6" id="KW-0067">ATP-binding</keyword>
<dbReference type="PROSITE" id="PS50110">
    <property type="entry name" value="RESPONSE_REGULATORY"/>
    <property type="match status" value="1"/>
</dbReference>
<evidence type="ECO:0000256" key="3">
    <source>
        <dbReference type="ARBA" id="ARBA00022553"/>
    </source>
</evidence>
<dbReference type="SUPFAM" id="SSF52172">
    <property type="entry name" value="CheY-like"/>
    <property type="match status" value="1"/>
</dbReference>
<dbReference type="PANTHER" id="PTHR45339">
    <property type="entry name" value="HYBRID SIGNAL TRANSDUCTION HISTIDINE KINASE J"/>
    <property type="match status" value="1"/>
</dbReference>
<feature type="region of interest" description="Disordered" evidence="12">
    <location>
        <begin position="144"/>
        <end position="164"/>
    </location>
</feature>
<feature type="domain" description="Response regulatory" evidence="13">
    <location>
        <begin position="8"/>
        <end position="130"/>
    </location>
</feature>
<keyword evidence="16" id="KW-1185">Reference proteome</keyword>
<evidence type="ECO:0000313" key="15">
    <source>
        <dbReference type="EMBL" id="MEP0817397.1"/>
    </source>
</evidence>
<name>A0ABV0J6J8_9CYAN</name>
<organism evidence="15 16">
    <name type="scientific">Trichocoleus desertorum GB2-A4</name>
    <dbReference type="NCBI Taxonomy" id="2933944"/>
    <lineage>
        <taxon>Bacteria</taxon>
        <taxon>Bacillati</taxon>
        <taxon>Cyanobacteriota</taxon>
        <taxon>Cyanophyceae</taxon>
        <taxon>Leptolyngbyales</taxon>
        <taxon>Trichocoleusaceae</taxon>
        <taxon>Trichocoleus</taxon>
    </lineage>
</organism>
<dbReference type="InterPro" id="IPR036641">
    <property type="entry name" value="HPT_dom_sf"/>
</dbReference>
<dbReference type="PANTHER" id="PTHR45339:SF1">
    <property type="entry name" value="HYBRID SIGNAL TRANSDUCTION HISTIDINE KINASE J"/>
    <property type="match status" value="1"/>
</dbReference>
<evidence type="ECO:0000313" key="16">
    <source>
        <dbReference type="Proteomes" id="UP001464891"/>
    </source>
</evidence>
<keyword evidence="9" id="KW-0472">Membrane</keyword>
<dbReference type="Gene3D" id="3.40.50.2300">
    <property type="match status" value="1"/>
</dbReference>
<evidence type="ECO:0000256" key="10">
    <source>
        <dbReference type="PROSITE-ProRule" id="PRU00110"/>
    </source>
</evidence>
<dbReference type="CDD" id="cd17546">
    <property type="entry name" value="REC_hyHK_CKI1_RcsC-like"/>
    <property type="match status" value="1"/>
</dbReference>
<evidence type="ECO:0000256" key="2">
    <source>
        <dbReference type="ARBA" id="ARBA00022475"/>
    </source>
</evidence>
<protein>
    <submittedName>
        <fullName evidence="15">Response regulator</fullName>
    </submittedName>
</protein>
<dbReference type="InterPro" id="IPR001789">
    <property type="entry name" value="Sig_transdc_resp-reg_receiver"/>
</dbReference>
<evidence type="ECO:0000256" key="5">
    <source>
        <dbReference type="ARBA" id="ARBA00022741"/>
    </source>
</evidence>
<evidence type="ECO:0000256" key="7">
    <source>
        <dbReference type="ARBA" id="ARBA00022989"/>
    </source>
</evidence>
<feature type="modified residue" description="Phosphohistidine" evidence="10">
    <location>
        <position position="216"/>
    </location>
</feature>
<proteinExistence type="predicted"/>
<evidence type="ECO:0000256" key="11">
    <source>
        <dbReference type="PROSITE-ProRule" id="PRU00169"/>
    </source>
</evidence>
<evidence type="ECO:0000256" key="8">
    <source>
        <dbReference type="ARBA" id="ARBA00023012"/>
    </source>
</evidence>
<evidence type="ECO:0000259" key="13">
    <source>
        <dbReference type="PROSITE" id="PS50110"/>
    </source>
</evidence>
<keyword evidence="3 10" id="KW-0597">Phosphoprotein</keyword>
<keyword evidence="2" id="KW-1003">Cell membrane</keyword>
<comment type="caution">
    <text evidence="15">The sequence shown here is derived from an EMBL/GenBank/DDBJ whole genome shotgun (WGS) entry which is preliminary data.</text>
</comment>
<evidence type="ECO:0000259" key="14">
    <source>
        <dbReference type="PROSITE" id="PS50894"/>
    </source>
</evidence>
<evidence type="ECO:0000256" key="6">
    <source>
        <dbReference type="ARBA" id="ARBA00022840"/>
    </source>
</evidence>
<comment type="caution">
    <text evidence="11">Lacks conserved residue(s) required for the propagation of feature annotation.</text>
</comment>
<dbReference type="Gene3D" id="1.20.120.160">
    <property type="entry name" value="HPT domain"/>
    <property type="match status" value="1"/>
</dbReference>
<evidence type="ECO:0000256" key="9">
    <source>
        <dbReference type="ARBA" id="ARBA00023136"/>
    </source>
</evidence>
<dbReference type="EMBL" id="JAMPKM010000004">
    <property type="protein sequence ID" value="MEP0817397.1"/>
    <property type="molecule type" value="Genomic_DNA"/>
</dbReference>
<dbReference type="InterPro" id="IPR008207">
    <property type="entry name" value="Sig_transdc_His_kin_Hpt_dom"/>
</dbReference>
<evidence type="ECO:0000256" key="1">
    <source>
        <dbReference type="ARBA" id="ARBA00004651"/>
    </source>
</evidence>
<dbReference type="Pfam" id="PF01627">
    <property type="entry name" value="Hpt"/>
    <property type="match status" value="1"/>
</dbReference>
<evidence type="ECO:0000256" key="12">
    <source>
        <dbReference type="SAM" id="MobiDB-lite"/>
    </source>
</evidence>
<dbReference type="SMART" id="SM00448">
    <property type="entry name" value="REC"/>
    <property type="match status" value="1"/>
</dbReference>
<gene>
    <name evidence="15" type="ORF">NC998_09850</name>
</gene>
<keyword evidence="4" id="KW-0812">Transmembrane</keyword>
<dbReference type="SUPFAM" id="SSF47226">
    <property type="entry name" value="Histidine-containing phosphotransfer domain, HPT domain"/>
    <property type="match status" value="1"/>
</dbReference>
<comment type="subcellular location">
    <subcellularLocation>
        <location evidence="1">Cell membrane</location>
        <topology evidence="1">Multi-pass membrane protein</topology>
    </subcellularLocation>
</comment>
<keyword evidence="8" id="KW-0902">Two-component regulatory system</keyword>
<dbReference type="InterPro" id="IPR011006">
    <property type="entry name" value="CheY-like_superfamily"/>
</dbReference>
<reference evidence="15 16" key="1">
    <citation type="submission" date="2022-04" db="EMBL/GenBank/DDBJ databases">
        <title>Positive selection, recombination, and allopatry shape intraspecific diversity of widespread and dominant cyanobacteria.</title>
        <authorList>
            <person name="Wei J."/>
            <person name="Shu W."/>
            <person name="Hu C."/>
        </authorList>
    </citation>
    <scope>NUCLEOTIDE SEQUENCE [LARGE SCALE GENOMIC DNA]</scope>
    <source>
        <strain evidence="15 16">GB2-A4</strain>
    </source>
</reference>
<dbReference type="RefSeq" id="WP_190438452.1">
    <property type="nucleotide sequence ID" value="NZ_JAMPKM010000004.1"/>
</dbReference>
<evidence type="ECO:0000256" key="4">
    <source>
        <dbReference type="ARBA" id="ARBA00022692"/>
    </source>
</evidence>
<keyword evidence="7" id="KW-1133">Transmembrane helix</keyword>
<feature type="domain" description="HPt" evidence="14">
    <location>
        <begin position="177"/>
        <end position="270"/>
    </location>
</feature>
<dbReference type="SMART" id="SM00073">
    <property type="entry name" value="HPT"/>
    <property type="match status" value="1"/>
</dbReference>
<dbReference type="Pfam" id="PF00072">
    <property type="entry name" value="Response_reg"/>
    <property type="match status" value="1"/>
</dbReference>
<dbReference type="PROSITE" id="PS50894">
    <property type="entry name" value="HPT"/>
    <property type="match status" value="1"/>
</dbReference>
<keyword evidence="5" id="KW-0547">Nucleotide-binding</keyword>